<comment type="function">
    <text evidence="9">Component of the ubiquinol-cytochrome c oxidoreductase, a multisubunit transmembrane complex that is part of the mitochondrial electron transport chain which drives oxidative phosphorylation.</text>
</comment>
<dbReference type="InterPro" id="IPR003197">
    <property type="entry name" value="QCR7"/>
</dbReference>
<evidence type="ECO:0000313" key="11">
    <source>
        <dbReference type="Proteomes" id="UP001392437"/>
    </source>
</evidence>
<keyword evidence="6 9" id="KW-0249">Electron transport</keyword>
<evidence type="ECO:0000256" key="6">
    <source>
        <dbReference type="ARBA" id="ARBA00022982"/>
    </source>
</evidence>
<dbReference type="GO" id="GO:0045275">
    <property type="term" value="C:respiratory chain complex III"/>
    <property type="evidence" value="ECO:0007669"/>
    <property type="project" value="InterPro"/>
</dbReference>
<comment type="subcellular location">
    <subcellularLocation>
        <location evidence="1">Mitochondrion inner membrane</location>
        <topology evidence="1">Peripheral membrane protein</topology>
        <orientation evidence="1">Matrix side</orientation>
    </subcellularLocation>
</comment>
<dbReference type="PIRSF" id="PIRSF000022">
    <property type="entry name" value="Bc1_14K"/>
    <property type="match status" value="1"/>
</dbReference>
<comment type="caution">
    <text evidence="10">The sequence shown here is derived from an EMBL/GenBank/DDBJ whole genome shotgun (WGS) entry which is preliminary data.</text>
</comment>
<evidence type="ECO:0000256" key="4">
    <source>
        <dbReference type="ARBA" id="ARBA00022660"/>
    </source>
</evidence>
<comment type="similarity">
    <text evidence="2 9">Belongs to the UQCRB/QCR7 family.</text>
</comment>
<keyword evidence="5 9" id="KW-0999">Mitochondrion inner membrane</keyword>
<evidence type="ECO:0000256" key="7">
    <source>
        <dbReference type="ARBA" id="ARBA00023128"/>
    </source>
</evidence>
<organism evidence="10 11">
    <name type="scientific">Apiospora kogelbergensis</name>
    <dbReference type="NCBI Taxonomy" id="1337665"/>
    <lineage>
        <taxon>Eukaryota</taxon>
        <taxon>Fungi</taxon>
        <taxon>Dikarya</taxon>
        <taxon>Ascomycota</taxon>
        <taxon>Pezizomycotina</taxon>
        <taxon>Sordariomycetes</taxon>
        <taxon>Xylariomycetidae</taxon>
        <taxon>Amphisphaeriales</taxon>
        <taxon>Apiosporaceae</taxon>
        <taxon>Apiospora</taxon>
    </lineage>
</organism>
<dbReference type="FunFam" id="1.10.1090.10:FF:000001">
    <property type="entry name" value="Cytochrome b-c1 complex subunit 7"/>
    <property type="match status" value="1"/>
</dbReference>
<dbReference type="Pfam" id="PF02271">
    <property type="entry name" value="UCR_14kD"/>
    <property type="match status" value="1"/>
</dbReference>
<evidence type="ECO:0000256" key="8">
    <source>
        <dbReference type="ARBA" id="ARBA00023136"/>
    </source>
</evidence>
<dbReference type="GO" id="GO:0005743">
    <property type="term" value="C:mitochondrial inner membrane"/>
    <property type="evidence" value="ECO:0007669"/>
    <property type="project" value="UniProtKB-SubCell"/>
</dbReference>
<sequence>MSAYPSLAPFVMKRPWLRNMLKPVANWYANASGYRQLGLRADDLILEEDEQVLKALKRLPPQEAYDRVYRLRRAVQCSVTAKILPKDQWTKPEEDTPYLMPLIEQLKAEEKEKEDLDSLTIVKNH</sequence>
<name>A0AAW0Q4I8_9PEZI</name>
<evidence type="ECO:0000256" key="3">
    <source>
        <dbReference type="ARBA" id="ARBA00022448"/>
    </source>
</evidence>
<dbReference type="SUPFAM" id="SSF81524">
    <property type="entry name" value="14 kDa protein of cytochrome bc1 complex (Ubiquinol-cytochrome c reductase)"/>
    <property type="match status" value="1"/>
</dbReference>
<keyword evidence="11" id="KW-1185">Reference proteome</keyword>
<dbReference type="AlphaFoldDB" id="A0AAW0Q4I8"/>
<keyword evidence="4 9" id="KW-0679">Respiratory chain</keyword>
<reference evidence="10 11" key="1">
    <citation type="submission" date="2023-01" db="EMBL/GenBank/DDBJ databases">
        <title>Analysis of 21 Apiospora genomes using comparative genomics revels a genus with tremendous synthesis potential of carbohydrate active enzymes and secondary metabolites.</title>
        <authorList>
            <person name="Sorensen T."/>
        </authorList>
    </citation>
    <scope>NUCLEOTIDE SEQUENCE [LARGE SCALE GENOMIC DNA]</scope>
    <source>
        <strain evidence="10 11">CBS 117206</strain>
    </source>
</reference>
<proteinExistence type="inferred from homology"/>
<dbReference type="EMBL" id="JAQQWP010000011">
    <property type="protein sequence ID" value="KAK8095566.1"/>
    <property type="molecule type" value="Genomic_DNA"/>
</dbReference>
<dbReference type="PANTHER" id="PTHR12022">
    <property type="entry name" value="UBIQUINOL-CYTOCHROME C REDUCTASE COMPLEX 14 KD PROTEIN"/>
    <property type="match status" value="1"/>
</dbReference>
<keyword evidence="3 9" id="KW-0813">Transport</keyword>
<dbReference type="PANTHER" id="PTHR12022:SF0">
    <property type="entry name" value="CYTOCHROME B-C1 COMPLEX SUBUNIT 7"/>
    <property type="match status" value="1"/>
</dbReference>
<dbReference type="Gene3D" id="1.10.1090.10">
    <property type="entry name" value="Cytochrome b-c1 complex subunit 7"/>
    <property type="match status" value="1"/>
</dbReference>
<evidence type="ECO:0000313" key="10">
    <source>
        <dbReference type="EMBL" id="KAK8095566.1"/>
    </source>
</evidence>
<dbReference type="GO" id="GO:0006122">
    <property type="term" value="P:mitochondrial electron transport, ubiquinol to cytochrome c"/>
    <property type="evidence" value="ECO:0007669"/>
    <property type="project" value="InterPro"/>
</dbReference>
<evidence type="ECO:0000256" key="9">
    <source>
        <dbReference type="PIRNR" id="PIRNR000022"/>
    </source>
</evidence>
<evidence type="ECO:0000256" key="1">
    <source>
        <dbReference type="ARBA" id="ARBA00004443"/>
    </source>
</evidence>
<dbReference type="InterPro" id="IPR036544">
    <property type="entry name" value="QCR7_sf"/>
</dbReference>
<evidence type="ECO:0000256" key="2">
    <source>
        <dbReference type="ARBA" id="ARBA00008554"/>
    </source>
</evidence>
<gene>
    <name evidence="10" type="ORF">PG999_013588</name>
</gene>
<keyword evidence="7 9" id="KW-0496">Mitochondrion</keyword>
<dbReference type="Proteomes" id="UP001392437">
    <property type="component" value="Unassembled WGS sequence"/>
</dbReference>
<protein>
    <recommendedName>
        <fullName evidence="9">Cytochrome b-c1 complex subunit 7</fullName>
    </recommendedName>
</protein>
<evidence type="ECO:0000256" key="5">
    <source>
        <dbReference type="ARBA" id="ARBA00022792"/>
    </source>
</evidence>
<accession>A0AAW0Q4I8</accession>
<keyword evidence="8 9" id="KW-0472">Membrane</keyword>